<dbReference type="InterPro" id="IPR004245">
    <property type="entry name" value="DUF229"/>
</dbReference>
<dbReference type="AlphaFoldDB" id="A0A0B1SXA0"/>
<evidence type="ECO:0008006" key="3">
    <source>
        <dbReference type="Google" id="ProtNLM"/>
    </source>
</evidence>
<organism evidence="1 2">
    <name type="scientific">Oesophagostomum dentatum</name>
    <name type="common">Nodular worm</name>
    <dbReference type="NCBI Taxonomy" id="61180"/>
    <lineage>
        <taxon>Eukaryota</taxon>
        <taxon>Metazoa</taxon>
        <taxon>Ecdysozoa</taxon>
        <taxon>Nematoda</taxon>
        <taxon>Chromadorea</taxon>
        <taxon>Rhabditida</taxon>
        <taxon>Rhabditina</taxon>
        <taxon>Rhabditomorpha</taxon>
        <taxon>Strongyloidea</taxon>
        <taxon>Strongylidae</taxon>
        <taxon>Oesophagostomum</taxon>
    </lineage>
</organism>
<accession>A0A0B1SXA0</accession>
<dbReference type="GO" id="GO:0005615">
    <property type="term" value="C:extracellular space"/>
    <property type="evidence" value="ECO:0007669"/>
    <property type="project" value="TreeGrafter"/>
</dbReference>
<dbReference type="OrthoDB" id="5862419at2759"/>
<keyword evidence="2" id="KW-1185">Reference proteome</keyword>
<protein>
    <recommendedName>
        <fullName evidence="3">Sulfatase N-terminal domain-containing protein</fullName>
    </recommendedName>
</protein>
<evidence type="ECO:0000313" key="2">
    <source>
        <dbReference type="Proteomes" id="UP000053660"/>
    </source>
</evidence>
<dbReference type="Pfam" id="PF02995">
    <property type="entry name" value="DUF229"/>
    <property type="match status" value="1"/>
</dbReference>
<sequence length="166" mass="19404">MLEYLQKFIESYAGIPKIAQLWLTELAHNSMKNLYHADEQFLAFFERNKEKLKDAFVFLMGDHGPRTDGIESVPLGRYETNNPLLIITVPERYRNSEIHREIRKKAYQLLTPFDLHATLMDIVKGFIRSTASGFVMNSGFIRRNRYRRQGRCVAGTPYESLCHCRD</sequence>
<gene>
    <name evidence="1" type="ORF">OESDEN_11667</name>
</gene>
<dbReference type="PANTHER" id="PTHR10974">
    <property type="entry name" value="FI08016P-RELATED"/>
    <property type="match status" value="1"/>
</dbReference>
<evidence type="ECO:0000313" key="1">
    <source>
        <dbReference type="EMBL" id="KHJ88536.1"/>
    </source>
</evidence>
<proteinExistence type="predicted"/>
<dbReference type="Proteomes" id="UP000053660">
    <property type="component" value="Unassembled WGS sequence"/>
</dbReference>
<dbReference type="PANTHER" id="PTHR10974:SF75">
    <property type="entry name" value="SULFATASE DOMAIN-CONTAINING PROTEIN"/>
    <property type="match status" value="1"/>
</dbReference>
<name>A0A0B1SXA0_OESDE</name>
<dbReference type="EMBL" id="KN555672">
    <property type="protein sequence ID" value="KHJ88536.1"/>
    <property type="molecule type" value="Genomic_DNA"/>
</dbReference>
<reference evidence="1 2" key="1">
    <citation type="submission" date="2014-03" db="EMBL/GenBank/DDBJ databases">
        <title>Draft genome of the hookworm Oesophagostomum dentatum.</title>
        <authorList>
            <person name="Mitreva M."/>
        </authorList>
    </citation>
    <scope>NUCLEOTIDE SEQUENCE [LARGE SCALE GENOMIC DNA]</scope>
    <source>
        <strain evidence="1 2">OD-Hann</strain>
    </source>
</reference>